<dbReference type="Pfam" id="PF13480">
    <property type="entry name" value="Acetyltransf_6"/>
    <property type="match status" value="1"/>
</dbReference>
<sequence length="346" mass="40604">MRKRSDQDLIIREKSSDTSLMVRKLSEVPEDIQALIDGQAKEPFPFETELLRLCKKENLFEQEYYHVQKGSSKAFIIVYKMNLNIFTYGKMDLSLSTSVIGYPCSLSEPGFITNDTDLVLEFAKTLKGPVLILNTKEHRPHKDFVLGQTLPTCVFQNRFKTEDEYLCALRSHYRRRIKLAIKACSHLTVREITDDSIDVYQLYLNTYNKSDYKLEKLEKGFFDKVDATKIVFLKEDKPIGFVLLRKAEDKLIFMLCGMDYSEDTTDLYYYMLFHIIRYGIKHGCKTIDFGQTSEETKLKFGAALEKRYFYAHHSNGFINFLVKHGRYLLEYRYAFPDFCVFKDLKE</sequence>
<dbReference type="GeneID" id="89510157"/>
<dbReference type="InterPro" id="IPR038740">
    <property type="entry name" value="BioF2-like_GNAT_dom"/>
</dbReference>
<evidence type="ECO:0000313" key="2">
    <source>
        <dbReference type="EMBL" id="SHH83284.1"/>
    </source>
</evidence>
<dbReference type="RefSeq" id="WP_073385897.1">
    <property type="nucleotide sequence ID" value="NZ_FQXK01000007.1"/>
</dbReference>
<proteinExistence type="predicted"/>
<dbReference type="EMBL" id="FQXK01000007">
    <property type="protein sequence ID" value="SHH83284.1"/>
    <property type="molecule type" value="Genomic_DNA"/>
</dbReference>
<dbReference type="OrthoDB" id="2081508at2"/>
<gene>
    <name evidence="2" type="ORF">SAMN02745229_00933</name>
</gene>
<dbReference type="SUPFAM" id="SSF55729">
    <property type="entry name" value="Acyl-CoA N-acyltransferases (Nat)"/>
    <property type="match status" value="1"/>
</dbReference>
<dbReference type="AlphaFoldDB" id="A0A1M5W7X1"/>
<evidence type="ECO:0000313" key="3">
    <source>
        <dbReference type="Proteomes" id="UP000184278"/>
    </source>
</evidence>
<dbReference type="InterPro" id="IPR016181">
    <property type="entry name" value="Acyl_CoA_acyltransferase"/>
</dbReference>
<dbReference type="STRING" id="1121131.SAMN02745229_00933"/>
<dbReference type="GO" id="GO:0016740">
    <property type="term" value="F:transferase activity"/>
    <property type="evidence" value="ECO:0007669"/>
    <property type="project" value="UniProtKB-KW"/>
</dbReference>
<evidence type="ECO:0000259" key="1">
    <source>
        <dbReference type="Pfam" id="PF13480"/>
    </source>
</evidence>
<organism evidence="2 3">
    <name type="scientific">Butyrivibrio fibrisolvens DSM 3071</name>
    <dbReference type="NCBI Taxonomy" id="1121131"/>
    <lineage>
        <taxon>Bacteria</taxon>
        <taxon>Bacillati</taxon>
        <taxon>Bacillota</taxon>
        <taxon>Clostridia</taxon>
        <taxon>Lachnospirales</taxon>
        <taxon>Lachnospiraceae</taxon>
        <taxon>Butyrivibrio</taxon>
    </lineage>
</organism>
<feature type="domain" description="BioF2-like acetyltransferase" evidence="1">
    <location>
        <begin position="171"/>
        <end position="295"/>
    </location>
</feature>
<name>A0A1M5W7X1_BUTFI</name>
<accession>A0A1M5W7X1</accession>
<keyword evidence="3" id="KW-1185">Reference proteome</keyword>
<dbReference type="Gene3D" id="3.40.630.30">
    <property type="match status" value="1"/>
</dbReference>
<keyword evidence="2" id="KW-0808">Transferase</keyword>
<protein>
    <submittedName>
        <fullName evidence="2">Acetyltransferase (GNAT) domain-containing protein</fullName>
    </submittedName>
</protein>
<reference evidence="3" key="1">
    <citation type="submission" date="2016-11" db="EMBL/GenBank/DDBJ databases">
        <authorList>
            <person name="Varghese N."/>
            <person name="Submissions S."/>
        </authorList>
    </citation>
    <scope>NUCLEOTIDE SEQUENCE [LARGE SCALE GENOMIC DNA]</scope>
    <source>
        <strain evidence="3">DSM 3071</strain>
    </source>
</reference>
<dbReference type="Proteomes" id="UP000184278">
    <property type="component" value="Unassembled WGS sequence"/>
</dbReference>